<sequence length="67" mass="7479">YVPYTGGEVLVGKVSTRLDTCEFWFYQQDTLPPSLGGCAQWKPKTFTCSFDLQAKLSVQPASVCQQQ</sequence>
<feature type="non-terminal residue" evidence="1">
    <location>
        <position position="1"/>
    </location>
</feature>
<dbReference type="EMBL" id="SRPR01000584">
    <property type="protein sequence ID" value="KAG5951856.1"/>
    <property type="molecule type" value="Genomic_DNA"/>
</dbReference>
<organism evidence="1 2">
    <name type="scientific">Claviceps arundinis</name>
    <dbReference type="NCBI Taxonomy" id="1623583"/>
    <lineage>
        <taxon>Eukaryota</taxon>
        <taxon>Fungi</taxon>
        <taxon>Dikarya</taxon>
        <taxon>Ascomycota</taxon>
        <taxon>Pezizomycotina</taxon>
        <taxon>Sordariomycetes</taxon>
        <taxon>Hypocreomycetidae</taxon>
        <taxon>Hypocreales</taxon>
        <taxon>Clavicipitaceae</taxon>
        <taxon>Claviceps</taxon>
    </lineage>
</organism>
<keyword evidence="2" id="KW-1185">Reference proteome</keyword>
<proteinExistence type="predicted"/>
<gene>
    <name evidence="1" type="ORF">E4U57_006568</name>
</gene>
<name>A0ABQ7P3Q5_9HYPO</name>
<protein>
    <submittedName>
        <fullName evidence="1">Uncharacterized protein</fullName>
    </submittedName>
</protein>
<evidence type="ECO:0000313" key="1">
    <source>
        <dbReference type="EMBL" id="KAG5951856.1"/>
    </source>
</evidence>
<reference evidence="1 2" key="1">
    <citation type="journal article" date="2020" name="bioRxiv">
        <title>Whole genome comparisons of ergot fungi reveals the divergence and evolution of species within the genus Claviceps are the result of varying mechanisms driving genome evolution and host range expansion.</title>
        <authorList>
            <person name="Wyka S.A."/>
            <person name="Mondo S.J."/>
            <person name="Liu M."/>
            <person name="Dettman J."/>
            <person name="Nalam V."/>
            <person name="Broders K.D."/>
        </authorList>
    </citation>
    <scope>NUCLEOTIDE SEQUENCE [LARGE SCALE GENOMIC DNA]</scope>
    <source>
        <strain evidence="1 2">LM583</strain>
    </source>
</reference>
<comment type="caution">
    <text evidence="1">The sequence shown here is derived from an EMBL/GenBank/DDBJ whole genome shotgun (WGS) entry which is preliminary data.</text>
</comment>
<accession>A0ABQ7P3Q5</accession>
<evidence type="ECO:0000313" key="2">
    <source>
        <dbReference type="Proteomes" id="UP000742024"/>
    </source>
</evidence>
<dbReference type="Proteomes" id="UP000742024">
    <property type="component" value="Unassembled WGS sequence"/>
</dbReference>